<dbReference type="InterPro" id="IPR029058">
    <property type="entry name" value="AB_hydrolase_fold"/>
</dbReference>
<dbReference type="PRINTS" id="PR00414">
    <property type="entry name" value="PPTHIESTRASE"/>
</dbReference>
<keyword evidence="11" id="KW-1185">Reference proteome</keyword>
<accession>A0A9W6Z1T0</accession>
<dbReference type="InterPro" id="IPR002472">
    <property type="entry name" value="Palm_thioest"/>
</dbReference>
<evidence type="ECO:0000256" key="5">
    <source>
        <dbReference type="ARBA" id="ARBA00022801"/>
    </source>
</evidence>
<comment type="caution">
    <text evidence="10">The sequence shown here is derived from an EMBL/GenBank/DDBJ whole genome shotgun (WGS) entry which is preliminary data.</text>
</comment>
<name>A0A9W6Z1T0_AMBMO</name>
<comment type="similarity">
    <text evidence="1">Belongs to the palmitoyl-protein thioesterase family.</text>
</comment>
<evidence type="ECO:0000256" key="7">
    <source>
        <dbReference type="ARBA" id="ARBA00023180"/>
    </source>
</evidence>
<dbReference type="AlphaFoldDB" id="A0A9W6Z1T0"/>
<reference evidence="10" key="1">
    <citation type="submission" date="2023-04" db="EMBL/GenBank/DDBJ databases">
        <title>Ambrosiozyma monospora NBRC 1965.</title>
        <authorList>
            <person name="Ichikawa N."/>
            <person name="Sato H."/>
            <person name="Tonouchi N."/>
        </authorList>
    </citation>
    <scope>NUCLEOTIDE SEQUENCE</scope>
    <source>
        <strain evidence="10">NBRC 1965</strain>
    </source>
</reference>
<evidence type="ECO:0000313" key="11">
    <source>
        <dbReference type="Proteomes" id="UP001165063"/>
    </source>
</evidence>
<proteinExistence type="inferred from homology"/>
<keyword evidence="4" id="KW-0732">Signal</keyword>
<evidence type="ECO:0000256" key="6">
    <source>
        <dbReference type="ARBA" id="ARBA00023157"/>
    </source>
</evidence>
<dbReference type="SUPFAM" id="SSF53474">
    <property type="entry name" value="alpha/beta-Hydrolases"/>
    <property type="match status" value="1"/>
</dbReference>
<evidence type="ECO:0000256" key="2">
    <source>
        <dbReference type="ARBA" id="ARBA00012423"/>
    </source>
</evidence>
<evidence type="ECO:0000256" key="1">
    <source>
        <dbReference type="ARBA" id="ARBA00010758"/>
    </source>
</evidence>
<organism evidence="10 11">
    <name type="scientific">Ambrosiozyma monospora</name>
    <name type="common">Yeast</name>
    <name type="synonym">Endomycopsis monosporus</name>
    <dbReference type="NCBI Taxonomy" id="43982"/>
    <lineage>
        <taxon>Eukaryota</taxon>
        <taxon>Fungi</taxon>
        <taxon>Dikarya</taxon>
        <taxon>Ascomycota</taxon>
        <taxon>Saccharomycotina</taxon>
        <taxon>Pichiomycetes</taxon>
        <taxon>Pichiales</taxon>
        <taxon>Pichiaceae</taxon>
        <taxon>Ambrosiozyma</taxon>
    </lineage>
</organism>
<evidence type="ECO:0000256" key="3">
    <source>
        <dbReference type="ARBA" id="ARBA00014212"/>
    </source>
</evidence>
<dbReference type="FunFam" id="3.40.50.1820:FF:000107">
    <property type="entry name" value="Palmitoyl-protein thioesterase 1"/>
    <property type="match status" value="1"/>
</dbReference>
<feature type="region of interest" description="Disordered" evidence="9">
    <location>
        <begin position="24"/>
        <end position="44"/>
    </location>
</feature>
<evidence type="ECO:0000313" key="10">
    <source>
        <dbReference type="EMBL" id="GMG43869.1"/>
    </source>
</evidence>
<dbReference type="Proteomes" id="UP001165063">
    <property type="component" value="Unassembled WGS sequence"/>
</dbReference>
<evidence type="ECO:0000256" key="8">
    <source>
        <dbReference type="ARBA" id="ARBA00031934"/>
    </source>
</evidence>
<evidence type="ECO:0000256" key="9">
    <source>
        <dbReference type="SAM" id="MobiDB-lite"/>
    </source>
</evidence>
<dbReference type="Pfam" id="PF02089">
    <property type="entry name" value="Palm_thioest"/>
    <property type="match status" value="1"/>
</dbReference>
<gene>
    <name evidence="10" type="ORF">Amon01_000669200</name>
</gene>
<dbReference type="EC" id="3.1.2.22" evidence="2"/>
<keyword evidence="6" id="KW-1015">Disulfide bond</keyword>
<dbReference type="PANTHER" id="PTHR11247:SF8">
    <property type="entry name" value="PALMITOYL-PROTEIN THIOESTERASE 1"/>
    <property type="match status" value="1"/>
</dbReference>
<keyword evidence="7" id="KW-0325">Glycoprotein</keyword>
<evidence type="ECO:0000256" key="4">
    <source>
        <dbReference type="ARBA" id="ARBA00022729"/>
    </source>
</evidence>
<dbReference type="Gene3D" id="3.40.50.1820">
    <property type="entry name" value="alpha/beta hydrolase"/>
    <property type="match status" value="1"/>
</dbReference>
<protein>
    <recommendedName>
        <fullName evidence="3">Palmitoyl-protein thioesterase 1</fullName>
        <ecNumber evidence="2">3.1.2.22</ecNumber>
    </recommendedName>
    <alternativeName>
        <fullName evidence="8">Palmitoyl-protein hydrolase 1</fullName>
    </alternativeName>
</protein>
<keyword evidence="5" id="KW-0378">Hydrolase</keyword>
<dbReference type="GO" id="GO:0008474">
    <property type="term" value="F:palmitoyl-(protein) hydrolase activity"/>
    <property type="evidence" value="ECO:0007669"/>
    <property type="project" value="UniProtKB-EC"/>
</dbReference>
<sequence>MLIFNHIIEALLLSHNSCVPKITDLPSSPAEPISNDQQQQQQRQQPLLLNKDQEIAKNHLPLVIWHGMGDSYNSSSMQSVESLLHDYIPDLFIHSVYIEENSRKDAEASIIGDVMEQTLQVCDQLNAIPELQNESGFNAIGFSQGGLFLRGAIEICGLNVKNLITYGSPHQGFIDLPKCEDGDWFCQKKNDFLKKQMYKPNIQNSVVQAQYFRDVKNFDQYIESSNYLKFVNNEFVKDISYYDNFSKLEKFVMIMFLKDETLVPKHSAWFFDTDPTTGEMIKLEDTEGYKNDLIALKKLHDQKKIEFLAINGEHMEISEDSFKLIAHDYL</sequence>
<dbReference type="PANTHER" id="PTHR11247">
    <property type="entry name" value="PALMITOYL-PROTEIN THIOESTERASE/DOLICHYLDIPHOSPHATASE 1"/>
    <property type="match status" value="1"/>
</dbReference>
<dbReference type="OrthoDB" id="10263094at2759"/>
<dbReference type="EMBL" id="BSXU01004417">
    <property type="protein sequence ID" value="GMG43869.1"/>
    <property type="molecule type" value="Genomic_DNA"/>
</dbReference>